<dbReference type="Pfam" id="PF01553">
    <property type="entry name" value="Acyltransferase"/>
    <property type="match status" value="1"/>
</dbReference>
<dbReference type="AlphaFoldDB" id="A0A127M0S0"/>
<evidence type="ECO:0000259" key="2">
    <source>
        <dbReference type="SMART" id="SM00563"/>
    </source>
</evidence>
<protein>
    <submittedName>
        <fullName evidence="3">Acyltransferase</fullName>
    </submittedName>
</protein>
<reference evidence="3 4" key="1">
    <citation type="submission" date="2015-12" db="EMBL/GenBank/DDBJ databases">
        <authorList>
            <person name="Shamseldin A."/>
            <person name="Moawad H."/>
            <person name="Abd El-Rahim W.M."/>
            <person name="Sadowsky M.J."/>
        </authorList>
    </citation>
    <scope>NUCLEOTIDE SEQUENCE [LARGE SCALE GENOMIC DNA]</scope>
    <source>
        <strain evidence="3 4">SM2</strain>
    </source>
</reference>
<dbReference type="RefSeq" id="WP_008253226.1">
    <property type="nucleotide sequence ID" value="NZ_CP014544.1"/>
</dbReference>
<accession>A0A127M0S0</accession>
<evidence type="ECO:0000313" key="4">
    <source>
        <dbReference type="Proteomes" id="UP000074119"/>
    </source>
</evidence>
<feature type="transmembrane region" description="Helical" evidence="1">
    <location>
        <begin position="117"/>
        <end position="136"/>
    </location>
</feature>
<proteinExistence type="predicted"/>
<dbReference type="KEGG" id="zal:AZF00_00285"/>
<dbReference type="PANTHER" id="PTHR10983">
    <property type="entry name" value="1-ACYLGLYCEROL-3-PHOSPHATE ACYLTRANSFERASE-RELATED"/>
    <property type="match status" value="1"/>
</dbReference>
<dbReference type="InterPro" id="IPR002123">
    <property type="entry name" value="Plipid/glycerol_acylTrfase"/>
</dbReference>
<keyword evidence="1" id="KW-1133">Transmembrane helix</keyword>
<keyword evidence="3" id="KW-0808">Transferase</keyword>
<evidence type="ECO:0000256" key="1">
    <source>
        <dbReference type="SAM" id="Phobius"/>
    </source>
</evidence>
<dbReference type="EMBL" id="CP014544">
    <property type="protein sequence ID" value="AMO66828.1"/>
    <property type="molecule type" value="Genomic_DNA"/>
</dbReference>
<dbReference type="SMART" id="SM00563">
    <property type="entry name" value="PlsC"/>
    <property type="match status" value="1"/>
</dbReference>
<name>A0A127M0S0_9GAMM</name>
<keyword evidence="3" id="KW-0012">Acyltransferase</keyword>
<dbReference type="Proteomes" id="UP000074119">
    <property type="component" value="Chromosome"/>
</dbReference>
<dbReference type="PANTHER" id="PTHR10983:SF16">
    <property type="entry name" value="LYSOCARDIOLIPIN ACYLTRANSFERASE 1"/>
    <property type="match status" value="1"/>
</dbReference>
<keyword evidence="1" id="KW-0472">Membrane</keyword>
<dbReference type="CDD" id="cd07990">
    <property type="entry name" value="LPLAT_LCLAT1-like"/>
    <property type="match status" value="1"/>
</dbReference>
<dbReference type="GO" id="GO:0016746">
    <property type="term" value="F:acyltransferase activity"/>
    <property type="evidence" value="ECO:0007669"/>
    <property type="project" value="UniProtKB-KW"/>
</dbReference>
<organism evidence="3 4">
    <name type="scientific">Zhongshania aliphaticivorans</name>
    <dbReference type="NCBI Taxonomy" id="1470434"/>
    <lineage>
        <taxon>Bacteria</taxon>
        <taxon>Pseudomonadati</taxon>
        <taxon>Pseudomonadota</taxon>
        <taxon>Gammaproteobacteria</taxon>
        <taxon>Cellvibrionales</taxon>
        <taxon>Spongiibacteraceae</taxon>
        <taxon>Zhongshania</taxon>
    </lineage>
</organism>
<dbReference type="STRING" id="1470434.AZF00_00285"/>
<sequence length="306" mass="35472">MLNFLPHWLRGSLTLFLIICSTLTLVPFLLLVAILKLVIPITAWRRWCTVASIEIANLWVGFNNVLLHVINDIHWDIEGAEDLSLDDWYFVTCNHQSWADILVAQKVLFRKIPMLKFFLKQQLIWVPVIGIAWWALDFPFMKRYSAAEIAKNPSLKGKDLKTTRKACEKFKYTPVTVFNFLEGTRFTPAKHQLQQSPYQHLLKPKAGGAAFVLGAMGEQLHTMLNLTIYYPCDDRSFWHFLSGRVKKVVVRIEKQTIAPRFLSRDYLSDEQFRGEFQQWVSELWADKDRLLKGLHKDFNGSDSGAL</sequence>
<gene>
    <name evidence="3" type="ORF">AZF00_00285</name>
</gene>
<feature type="transmembrane region" description="Helical" evidence="1">
    <location>
        <begin position="12"/>
        <end position="39"/>
    </location>
</feature>
<dbReference type="SUPFAM" id="SSF69593">
    <property type="entry name" value="Glycerol-3-phosphate (1)-acyltransferase"/>
    <property type="match status" value="1"/>
</dbReference>
<keyword evidence="1" id="KW-0812">Transmembrane</keyword>
<feature type="domain" description="Phospholipid/glycerol acyltransferase" evidence="2">
    <location>
        <begin position="89"/>
        <end position="231"/>
    </location>
</feature>
<dbReference type="NCBIfam" id="NF010621">
    <property type="entry name" value="PRK14014.1"/>
    <property type="match status" value="1"/>
</dbReference>
<evidence type="ECO:0000313" key="3">
    <source>
        <dbReference type="EMBL" id="AMO66828.1"/>
    </source>
</evidence>